<name>A0AAN7C0K7_9PEZI</name>
<keyword evidence="8" id="KW-1185">Reference proteome</keyword>
<dbReference type="Proteomes" id="UP001303760">
    <property type="component" value="Unassembled WGS sequence"/>
</dbReference>
<dbReference type="Pfam" id="PF24708">
    <property type="entry name" value="Lip_C"/>
    <property type="match status" value="1"/>
</dbReference>
<keyword evidence="3" id="KW-0732">Signal</keyword>
<reference evidence="7" key="2">
    <citation type="submission" date="2023-05" db="EMBL/GenBank/DDBJ databases">
        <authorList>
            <consortium name="Lawrence Berkeley National Laboratory"/>
            <person name="Steindorff A."/>
            <person name="Hensen N."/>
            <person name="Bonometti L."/>
            <person name="Westerberg I."/>
            <person name="Brannstrom I.O."/>
            <person name="Guillou S."/>
            <person name="Cros-Aarteil S."/>
            <person name="Calhoun S."/>
            <person name="Haridas S."/>
            <person name="Kuo A."/>
            <person name="Mondo S."/>
            <person name="Pangilinan J."/>
            <person name="Riley R."/>
            <person name="Labutti K."/>
            <person name="Andreopoulos B."/>
            <person name="Lipzen A."/>
            <person name="Chen C."/>
            <person name="Yanf M."/>
            <person name="Daum C."/>
            <person name="Ng V."/>
            <person name="Clum A."/>
            <person name="Ohm R."/>
            <person name="Martin F."/>
            <person name="Silar P."/>
            <person name="Natvig D."/>
            <person name="Lalanne C."/>
            <person name="Gautier V."/>
            <person name="Ament-Velasquez S.L."/>
            <person name="Kruys A."/>
            <person name="Hutchinson M.I."/>
            <person name="Powell A.J."/>
            <person name="Barry K."/>
            <person name="Miller A.N."/>
            <person name="Grigoriev I.V."/>
            <person name="Debuchy R."/>
            <person name="Gladieux P."/>
            <person name="Thoren M.H."/>
            <person name="Johannesson H."/>
        </authorList>
    </citation>
    <scope>NUCLEOTIDE SEQUENCE</scope>
    <source>
        <strain evidence="7">CBS 532.94</strain>
    </source>
</reference>
<reference evidence="7" key="1">
    <citation type="journal article" date="2023" name="Mol. Phylogenet. Evol.">
        <title>Genome-scale phylogeny and comparative genomics of the fungal order Sordariales.</title>
        <authorList>
            <person name="Hensen N."/>
            <person name="Bonometti L."/>
            <person name="Westerberg I."/>
            <person name="Brannstrom I.O."/>
            <person name="Guillou S."/>
            <person name="Cros-Aarteil S."/>
            <person name="Calhoun S."/>
            <person name="Haridas S."/>
            <person name="Kuo A."/>
            <person name="Mondo S."/>
            <person name="Pangilinan J."/>
            <person name="Riley R."/>
            <person name="LaButti K."/>
            <person name="Andreopoulos B."/>
            <person name="Lipzen A."/>
            <person name="Chen C."/>
            <person name="Yan M."/>
            <person name="Daum C."/>
            <person name="Ng V."/>
            <person name="Clum A."/>
            <person name="Steindorff A."/>
            <person name="Ohm R.A."/>
            <person name="Martin F."/>
            <person name="Silar P."/>
            <person name="Natvig D.O."/>
            <person name="Lalanne C."/>
            <person name="Gautier V."/>
            <person name="Ament-Velasquez S.L."/>
            <person name="Kruys A."/>
            <person name="Hutchinson M.I."/>
            <person name="Powell A.J."/>
            <person name="Barry K."/>
            <person name="Miller A.N."/>
            <person name="Grigoriev I.V."/>
            <person name="Debuchy R."/>
            <person name="Gladieux P."/>
            <person name="Hiltunen Thoren M."/>
            <person name="Johannesson H."/>
        </authorList>
    </citation>
    <scope>NUCLEOTIDE SEQUENCE</scope>
    <source>
        <strain evidence="7">CBS 532.94</strain>
    </source>
</reference>
<sequence length="515" mass="56437">MATTRRVIREENPGIRSLQKVVLDLRDNLEPGGDLEDLKNRNPIVLVPGFSGWGRPLLGAVNYFGGFSDFASALADDGYIVIQVRLSPLSSNRERACEIFQQLTNININGTPPGTPPTLIDVNYGNLPLDPLIQPKLAPKTWQAVIYGADKLAPTWRWSTTDRVTFICHSQGGTTVRYLLYLLSGAAPPDLPQFPSNDERARAKAVITLGTPHKGTTVTNVVQSFLQGDPDRNAVVDFVTSCSYAARQDRVYDLGLDHWGFARSGQETYQIMRQRIGRAVVAWFEGQTNGLYDNSIAGATVLNTTTTLAAPPTYFFTMAFCATNPFPNRILTRQDIEEFIRLLPGGDIFNFLGFGFTATTLLELANWAGIAPTLQRTFSWMTDVANRHLGAMGYFSQIPRPGEQVPRPDMLPVIAPFAYGMGGVRGGEWAANDGIVNTVSMDGPPGPPGNVRGAEEFVSHFNPANLGAVQGWFWCFGENGTVDHADQLGVFTDATTNQEVEVMYKLLAELATRLL</sequence>
<comment type="caution">
    <text evidence="7">The sequence shown here is derived from an EMBL/GenBank/DDBJ whole genome shotgun (WGS) entry which is preliminary data.</text>
</comment>
<dbReference type="GO" id="GO:0006629">
    <property type="term" value="P:lipid metabolic process"/>
    <property type="evidence" value="ECO:0007669"/>
    <property type="project" value="UniProtKB-KW"/>
</dbReference>
<protein>
    <recommendedName>
        <fullName evidence="6">Lipase-like C-terminal domain-containing protein</fullName>
    </recommendedName>
</protein>
<dbReference type="SUPFAM" id="SSF53474">
    <property type="entry name" value="alpha/beta-Hydrolases"/>
    <property type="match status" value="1"/>
</dbReference>
<gene>
    <name evidence="7" type="ORF">C8A03DRAFT_48406</name>
</gene>
<dbReference type="GO" id="GO:0016787">
    <property type="term" value="F:hydrolase activity"/>
    <property type="evidence" value="ECO:0007669"/>
    <property type="project" value="UniProtKB-KW"/>
</dbReference>
<dbReference type="PANTHER" id="PTHR34043">
    <property type="entry name" value="ALPHA/BETA-HYDROLASES SUPERFAMILY PROTEIN"/>
    <property type="match status" value="1"/>
</dbReference>
<dbReference type="InterPro" id="IPR056304">
    <property type="entry name" value="Lip-like_C"/>
</dbReference>
<evidence type="ECO:0000256" key="3">
    <source>
        <dbReference type="ARBA" id="ARBA00022729"/>
    </source>
</evidence>
<evidence type="ECO:0000256" key="5">
    <source>
        <dbReference type="ARBA" id="ARBA00023098"/>
    </source>
</evidence>
<feature type="domain" description="Lipase-like C-terminal" evidence="6">
    <location>
        <begin position="157"/>
        <end position="314"/>
    </location>
</feature>
<dbReference type="PANTHER" id="PTHR34043:SF3">
    <property type="entry name" value="ALPHA_BETA-HYDROLASES SUPERFAMILY PROTEIN"/>
    <property type="match status" value="1"/>
</dbReference>
<proteinExistence type="predicted"/>
<comment type="subcellular location">
    <subcellularLocation>
        <location evidence="1">Secreted</location>
    </subcellularLocation>
</comment>
<evidence type="ECO:0000256" key="4">
    <source>
        <dbReference type="ARBA" id="ARBA00022801"/>
    </source>
</evidence>
<dbReference type="InterPro" id="IPR029058">
    <property type="entry name" value="AB_hydrolase_fold"/>
</dbReference>
<keyword evidence="4" id="KW-0378">Hydrolase</keyword>
<organism evidence="7 8">
    <name type="scientific">Achaetomium macrosporum</name>
    <dbReference type="NCBI Taxonomy" id="79813"/>
    <lineage>
        <taxon>Eukaryota</taxon>
        <taxon>Fungi</taxon>
        <taxon>Dikarya</taxon>
        <taxon>Ascomycota</taxon>
        <taxon>Pezizomycotina</taxon>
        <taxon>Sordariomycetes</taxon>
        <taxon>Sordariomycetidae</taxon>
        <taxon>Sordariales</taxon>
        <taxon>Chaetomiaceae</taxon>
        <taxon>Achaetomium</taxon>
    </lineage>
</organism>
<evidence type="ECO:0000313" key="7">
    <source>
        <dbReference type="EMBL" id="KAK4232841.1"/>
    </source>
</evidence>
<evidence type="ECO:0000256" key="2">
    <source>
        <dbReference type="ARBA" id="ARBA00022525"/>
    </source>
</evidence>
<keyword evidence="2" id="KW-0964">Secreted</keyword>
<evidence type="ECO:0000256" key="1">
    <source>
        <dbReference type="ARBA" id="ARBA00004613"/>
    </source>
</evidence>
<dbReference type="Gene3D" id="3.40.50.1820">
    <property type="entry name" value="alpha/beta hydrolase"/>
    <property type="match status" value="1"/>
</dbReference>
<keyword evidence="5" id="KW-0443">Lipid metabolism</keyword>
<dbReference type="GO" id="GO:0005576">
    <property type="term" value="C:extracellular region"/>
    <property type="evidence" value="ECO:0007669"/>
    <property type="project" value="UniProtKB-SubCell"/>
</dbReference>
<dbReference type="AlphaFoldDB" id="A0AAN7C0K7"/>
<dbReference type="EMBL" id="MU860828">
    <property type="protein sequence ID" value="KAK4232841.1"/>
    <property type="molecule type" value="Genomic_DNA"/>
</dbReference>
<evidence type="ECO:0000259" key="6">
    <source>
        <dbReference type="Pfam" id="PF24708"/>
    </source>
</evidence>
<accession>A0AAN7C0K7</accession>
<evidence type="ECO:0000313" key="8">
    <source>
        <dbReference type="Proteomes" id="UP001303760"/>
    </source>
</evidence>